<feature type="compositionally biased region" description="Pro residues" evidence="1">
    <location>
        <begin position="405"/>
        <end position="414"/>
    </location>
</feature>
<keyword evidence="3" id="KW-1185">Reference proteome</keyword>
<dbReference type="GO" id="GO:0003676">
    <property type="term" value="F:nucleic acid binding"/>
    <property type="evidence" value="ECO:0007669"/>
    <property type="project" value="InterPro"/>
</dbReference>
<organism evidence="2 3">
    <name type="scientific">Carex littledalei</name>
    <dbReference type="NCBI Taxonomy" id="544730"/>
    <lineage>
        <taxon>Eukaryota</taxon>
        <taxon>Viridiplantae</taxon>
        <taxon>Streptophyta</taxon>
        <taxon>Embryophyta</taxon>
        <taxon>Tracheophyta</taxon>
        <taxon>Spermatophyta</taxon>
        <taxon>Magnoliopsida</taxon>
        <taxon>Liliopsida</taxon>
        <taxon>Poales</taxon>
        <taxon>Cyperaceae</taxon>
        <taxon>Cyperoideae</taxon>
        <taxon>Cariceae</taxon>
        <taxon>Carex</taxon>
        <taxon>Carex subgen. Euthyceras</taxon>
    </lineage>
</organism>
<feature type="region of interest" description="Disordered" evidence="1">
    <location>
        <begin position="752"/>
        <end position="780"/>
    </location>
</feature>
<evidence type="ECO:0000313" key="2">
    <source>
        <dbReference type="EMBL" id="KAF3329017.1"/>
    </source>
</evidence>
<feature type="compositionally biased region" description="Basic and acidic residues" evidence="1">
    <location>
        <begin position="827"/>
        <end position="840"/>
    </location>
</feature>
<dbReference type="Gene3D" id="4.10.60.10">
    <property type="entry name" value="Zinc finger, CCHC-type"/>
    <property type="match status" value="1"/>
</dbReference>
<feature type="compositionally biased region" description="Polar residues" evidence="1">
    <location>
        <begin position="544"/>
        <end position="555"/>
    </location>
</feature>
<proteinExistence type="predicted"/>
<dbReference type="Proteomes" id="UP000623129">
    <property type="component" value="Unassembled WGS sequence"/>
</dbReference>
<gene>
    <name evidence="2" type="ORF">FCM35_KLT06095</name>
</gene>
<feature type="compositionally biased region" description="Basic and acidic residues" evidence="1">
    <location>
        <begin position="847"/>
        <end position="865"/>
    </location>
</feature>
<feature type="compositionally biased region" description="Low complexity" evidence="1">
    <location>
        <begin position="63"/>
        <end position="86"/>
    </location>
</feature>
<feature type="compositionally biased region" description="Basic and acidic residues" evidence="1">
    <location>
        <begin position="704"/>
        <end position="730"/>
    </location>
</feature>
<dbReference type="GO" id="GO:0008270">
    <property type="term" value="F:zinc ion binding"/>
    <property type="evidence" value="ECO:0007669"/>
    <property type="project" value="InterPro"/>
</dbReference>
<feature type="compositionally biased region" description="Polar residues" evidence="1">
    <location>
        <begin position="1"/>
        <end position="15"/>
    </location>
</feature>
<feature type="region of interest" description="Disordered" evidence="1">
    <location>
        <begin position="704"/>
        <end position="736"/>
    </location>
</feature>
<feature type="region of interest" description="Disordered" evidence="1">
    <location>
        <begin position="573"/>
        <end position="643"/>
    </location>
</feature>
<feature type="region of interest" description="Disordered" evidence="1">
    <location>
        <begin position="395"/>
        <end position="414"/>
    </location>
</feature>
<evidence type="ECO:0000256" key="1">
    <source>
        <dbReference type="SAM" id="MobiDB-lite"/>
    </source>
</evidence>
<sequence length="865" mass="96138">MKATSQATSRQTQAGEWTLVTRRKRYPDNWRTPTDINLDRVLPYRPYKKTYAQALFAASTNYVSGSNSSRSSASYKSSPANSRPSSPTTPPTPQYFCSPHSPTRLRFPPLPDYQEWWNRCFNCCRLGHTTLTCRNPKVCGKCWYVGHIASRCTSAPLNPSAPPFQPEPRQSVPSAPEPTFDELLGGYAEPSEPVMPDGRPDKIISFHERDREFYHEVNNLQRAVIMNGDKARLAMEAHQVVSMAVDTGLVRPTEIRVAKIAPARFLIHLPRGLPVVTFINKTPPYLWDEGYTFHQWSLTENTTVCMPRFKMLIDLVGIPLHLMKEAEIIKVVSKFGLFLGTLAPEHETDLSTWRVALATDDLLRIPKTVGMVSGGLEHPIIVQPVTWQRGDIYTPADFPKEPPRYTRPPSPPPVRPVSPDTYLESLPAWSHDDHLVSCSKRVLLAMCADINPDKIPLPIREAIAGPATRTNLPFDILRDLMVAVENRNTTPPQLESQGTGTIGQGCDINQIATPLATPQEEYPIQPSKTTVTPTPHRPGESRESGAQNTTESNSMKPILVSVQGTVHQLLQREQETHHSGNSAGQPHDSYNHTVPSEPAASTDPTPRTQDHQLPQQTRGRGKLVHPVSRNIFRGPPISTSRHNRFRGFISRGRGRLGSGVALPGKPRVGDSHNSHVWRLTDTLPQLTMPQTINEVPTNLQTHEEKGVQTEVTRADTKDKGKSHTQEEDSSSHLPMKGLQLGQTLGLSLNKRKSPLPLQLPTGPMQLPKRPIHQGEGPQAKQDTGAYLILSPEGFREAQISEQHGQAIAAQCGVTTEDIFQTLAQDNAERKSAQLTDREADSDTDLDDINKRFEPDTDDDLGSRED</sequence>
<dbReference type="AlphaFoldDB" id="A0A833QY07"/>
<name>A0A833QY07_9POAL</name>
<dbReference type="EMBL" id="SWLB01000015">
    <property type="protein sequence ID" value="KAF3329017.1"/>
    <property type="molecule type" value="Genomic_DNA"/>
</dbReference>
<evidence type="ECO:0000313" key="3">
    <source>
        <dbReference type="Proteomes" id="UP000623129"/>
    </source>
</evidence>
<dbReference type="InterPro" id="IPR036875">
    <property type="entry name" value="Znf_CCHC_sf"/>
</dbReference>
<reference evidence="2" key="1">
    <citation type="submission" date="2020-01" db="EMBL/GenBank/DDBJ databases">
        <title>Genome sequence of Kobresia littledalei, the first chromosome-level genome in the family Cyperaceae.</title>
        <authorList>
            <person name="Qu G."/>
        </authorList>
    </citation>
    <scope>NUCLEOTIDE SEQUENCE</scope>
    <source>
        <strain evidence="2">C.B.Clarke</strain>
        <tissue evidence="2">Leaf</tissue>
    </source>
</reference>
<feature type="region of interest" description="Disordered" evidence="1">
    <location>
        <begin position="517"/>
        <end position="555"/>
    </location>
</feature>
<accession>A0A833QY07</accession>
<dbReference type="SUPFAM" id="SSF57756">
    <property type="entry name" value="Retrovirus zinc finger-like domains"/>
    <property type="match status" value="1"/>
</dbReference>
<protein>
    <submittedName>
        <fullName evidence="2">Gag polyprotein</fullName>
    </submittedName>
</protein>
<feature type="region of interest" description="Disordered" evidence="1">
    <location>
        <begin position="827"/>
        <end position="865"/>
    </location>
</feature>
<feature type="region of interest" description="Disordered" evidence="1">
    <location>
        <begin position="1"/>
        <end position="20"/>
    </location>
</feature>
<comment type="caution">
    <text evidence="2">The sequence shown here is derived from an EMBL/GenBank/DDBJ whole genome shotgun (WGS) entry which is preliminary data.</text>
</comment>
<feature type="region of interest" description="Disordered" evidence="1">
    <location>
        <begin position="63"/>
        <end position="98"/>
    </location>
</feature>
<feature type="compositionally biased region" description="Polar residues" evidence="1">
    <location>
        <begin position="602"/>
        <end position="618"/>
    </location>
</feature>